<dbReference type="Proteomes" id="UP000326532">
    <property type="component" value="Unassembled WGS sequence"/>
</dbReference>
<dbReference type="AlphaFoldDB" id="A0A5N6D3P8"/>
<accession>A0A5N6D3P8</accession>
<proteinExistence type="predicted"/>
<sequence length="91" mass="10261">MRWGKSPTPDEGCSFSFALPHKMAQSCCLWPRKTAWPFGFSLLCSALIRSRRRLSPFIASQIVILKDDSGLCAFLTVLGGKLMRRQPPPHR</sequence>
<gene>
    <name evidence="1" type="ORF">BDV34DRAFT_35833</name>
</gene>
<evidence type="ECO:0000313" key="2">
    <source>
        <dbReference type="Proteomes" id="UP000326532"/>
    </source>
</evidence>
<reference evidence="1 2" key="1">
    <citation type="submission" date="2019-04" db="EMBL/GenBank/DDBJ databases">
        <title>Fungal friends and foes A comparative genomics study of 23 Aspergillus species from section Flavi.</title>
        <authorList>
            <consortium name="DOE Joint Genome Institute"/>
            <person name="Kjaerbolling I."/>
            <person name="Vesth T.C."/>
            <person name="Frisvad J.C."/>
            <person name="Nybo J.L."/>
            <person name="Theobald S."/>
            <person name="Kildgaard S."/>
            <person name="Petersen T.I."/>
            <person name="Kuo A."/>
            <person name="Sato A."/>
            <person name="Lyhne E.K."/>
            <person name="Kogle M.E."/>
            <person name="Wiebenga A."/>
            <person name="Kun R.S."/>
            <person name="Lubbers R.J."/>
            <person name="Makela M.R."/>
            <person name="Barry K."/>
            <person name="Chovatia M."/>
            <person name="Clum A."/>
            <person name="Daum C."/>
            <person name="Haridas S."/>
            <person name="He G."/>
            <person name="LaButti K."/>
            <person name="Lipzen A."/>
            <person name="Mondo S."/>
            <person name="Pangilinan J."/>
            <person name="Riley R."/>
            <person name="Salamov A."/>
            <person name="Simmons B.A."/>
            <person name="Magnuson J.K."/>
            <person name="Henrissat B."/>
            <person name="Mortensen U.H."/>
            <person name="Larsen T.O."/>
            <person name="De vries R.P."/>
            <person name="Grigoriev I.V."/>
            <person name="Machida M."/>
            <person name="Baker S.E."/>
            <person name="Andersen M.R."/>
        </authorList>
    </citation>
    <scope>NUCLEOTIDE SEQUENCE [LARGE SCALE GENOMIC DNA]</scope>
    <source>
        <strain evidence="1 2">CBS 117618</strain>
    </source>
</reference>
<name>A0A5N6D3P8_ASPPA</name>
<dbReference type="EMBL" id="ML735071">
    <property type="protein sequence ID" value="KAB8199547.1"/>
    <property type="molecule type" value="Genomic_DNA"/>
</dbReference>
<protein>
    <submittedName>
        <fullName evidence="1">Uncharacterized protein</fullName>
    </submittedName>
</protein>
<organism evidence="1 2">
    <name type="scientific">Aspergillus parasiticus</name>
    <dbReference type="NCBI Taxonomy" id="5067"/>
    <lineage>
        <taxon>Eukaryota</taxon>
        <taxon>Fungi</taxon>
        <taxon>Dikarya</taxon>
        <taxon>Ascomycota</taxon>
        <taxon>Pezizomycotina</taxon>
        <taxon>Eurotiomycetes</taxon>
        <taxon>Eurotiomycetidae</taxon>
        <taxon>Eurotiales</taxon>
        <taxon>Aspergillaceae</taxon>
        <taxon>Aspergillus</taxon>
        <taxon>Aspergillus subgen. Circumdati</taxon>
    </lineage>
</organism>
<keyword evidence="2" id="KW-1185">Reference proteome</keyword>
<dbReference type="VEuPathDB" id="FungiDB:BDV34DRAFT_35833"/>
<evidence type="ECO:0000313" key="1">
    <source>
        <dbReference type="EMBL" id="KAB8199547.1"/>
    </source>
</evidence>